<dbReference type="PROSITE" id="PS01165">
    <property type="entry name" value="COPPER_AMINE_OXID_2"/>
    <property type="match status" value="1"/>
</dbReference>
<dbReference type="Pfam" id="PF01179">
    <property type="entry name" value="Cu_amine_oxid"/>
    <property type="match status" value="1"/>
</dbReference>
<feature type="active site" description="Schiff-base intermediate with substrate; via topaquinone" evidence="7">
    <location>
        <position position="445"/>
    </location>
</feature>
<evidence type="ECO:0000256" key="5">
    <source>
        <dbReference type="ARBA" id="ARBA00023008"/>
    </source>
</evidence>
<dbReference type="Proteomes" id="UP000036987">
    <property type="component" value="Unassembled WGS sequence"/>
</dbReference>
<dbReference type="InterPro" id="IPR015802">
    <property type="entry name" value="Cu_amine_oxidase_N3"/>
</dbReference>
<dbReference type="PANTHER" id="PTHR10638:SF41">
    <property type="entry name" value="AMINE OXIDASE"/>
    <property type="match status" value="1"/>
</dbReference>
<name>A0A0K9Q4E3_ZOSMR</name>
<dbReference type="GO" id="GO:0008131">
    <property type="term" value="F:primary methylamine oxidase activity"/>
    <property type="evidence" value="ECO:0000318"/>
    <property type="project" value="GO_Central"/>
</dbReference>
<sequence>MVISPVTRFLLVVLSAVILVALFGSSSLFLRYSSLPLLPCSLRSSACFSHKHNPSSITLTVEKTHLTDTPHHPLDPLTITEINSVRSVIRSYSVFSSSPTSLAFHSLTLLEPDKKQVLSWKRGQPLPPRRASSVVRFLGNTHVITVDLAEGKVVSHSQPNNNAGYPTMTVEDMTASASAPLSDSRFNKSVLDRGVRLSDLACLPISTGWFGPKEENRRVIKVQCYSMEGTSNFYMRPIEGLTVVVDMDTMEVIDIVDVSKDVPIPTSVGTEYRYSEQQENKHKKIRDLNPISIEQPDGPSFVVEDGHFVKWAGWEFHLKPDSRAGVILSTAFAGFTSELFVPYMDPTNSWYFKTYMDAGEYGFGLQSMPLVPLNDCPRNAYFMDAVFVAGDGRPYVKENMICLFERYGGDIGWRHSECPITDLPIREARPKVTLVARMAASVANYDYIVDWEFQTDGLIRITVGLSGMLMVRATPYTHANQIPKEEETYGSLISENIVGVIHDHYITFHLDMDVDGGDNSFVKVHLEREMTGPGESPRKSYLKATRTIAETETDAKIKLKLYDPYEFHVINPLKTSRVGNPIGYKIVPAATAANLMDPSDPPMLRAAFTNNQIWVTPYNKSEIWAGGDFVYQSRGDDTLATWSERNRGIQNKDIVIWYTLGFHHVPCQEDYPIMPTVSASFDLKPVNFFQRNPILEAVPNLEKDLPECTAAAAAATSS</sequence>
<dbReference type="Gene3D" id="3.10.450.40">
    <property type="match status" value="2"/>
</dbReference>
<gene>
    <name evidence="13" type="ORF">ZOSMA_106G00330</name>
</gene>
<dbReference type="InterPro" id="IPR036460">
    <property type="entry name" value="Cu_amine_oxidase_C_sf"/>
</dbReference>
<dbReference type="FunFam" id="2.70.98.20:FF:000004">
    <property type="entry name" value="Amine oxidase"/>
    <property type="match status" value="1"/>
</dbReference>
<dbReference type="Pfam" id="PF02728">
    <property type="entry name" value="Cu_amine_oxidN3"/>
    <property type="match status" value="1"/>
</dbReference>
<comment type="cofactor">
    <cofactor evidence="9">
        <name>Cu cation</name>
        <dbReference type="ChEBI" id="CHEBI:23378"/>
    </cofactor>
    <text evidence="9">Contains 1 topaquinone per subunit.</text>
</comment>
<dbReference type="OrthoDB" id="5379943at2759"/>
<dbReference type="InterPro" id="IPR016182">
    <property type="entry name" value="Cu_amine_oxidase_N-reg"/>
</dbReference>
<dbReference type="Gene3D" id="2.70.98.20">
    <property type="entry name" value="Copper amine oxidase, catalytic domain"/>
    <property type="match status" value="1"/>
</dbReference>
<evidence type="ECO:0000256" key="2">
    <source>
        <dbReference type="ARBA" id="ARBA00022723"/>
    </source>
</evidence>
<comment type="similarity">
    <text evidence="1 9">Belongs to the copper/topaquinone oxidase family.</text>
</comment>
<keyword evidence="2 9" id="KW-0479">Metal-binding</keyword>
<dbReference type="GO" id="GO:0009308">
    <property type="term" value="P:amine metabolic process"/>
    <property type="evidence" value="ECO:0000318"/>
    <property type="project" value="GO_Central"/>
</dbReference>
<dbReference type="InterPro" id="IPR000269">
    <property type="entry name" value="Cu_amine_oxidase"/>
</dbReference>
<keyword evidence="14" id="KW-1185">Reference proteome</keyword>
<feature type="active site" description="Proton acceptor" evidence="7">
    <location>
        <position position="357"/>
    </location>
</feature>
<dbReference type="SUPFAM" id="SSF49998">
    <property type="entry name" value="Amine oxidase catalytic domain"/>
    <property type="match status" value="1"/>
</dbReference>
<dbReference type="GO" id="GO:0005507">
    <property type="term" value="F:copper ion binding"/>
    <property type="evidence" value="ECO:0000318"/>
    <property type="project" value="GO_Central"/>
</dbReference>
<dbReference type="SUPFAM" id="SSF54416">
    <property type="entry name" value="Amine oxidase N-terminal region"/>
    <property type="match status" value="2"/>
</dbReference>
<dbReference type="FunFam" id="3.10.450.40:FF:000005">
    <property type="entry name" value="Amine oxidase"/>
    <property type="match status" value="1"/>
</dbReference>
<dbReference type="STRING" id="29655.A0A0K9Q4E3"/>
<dbReference type="GO" id="GO:0009753">
    <property type="term" value="P:response to jasmonic acid"/>
    <property type="evidence" value="ECO:0000318"/>
    <property type="project" value="GO_Central"/>
</dbReference>
<evidence type="ECO:0000256" key="8">
    <source>
        <dbReference type="PIRSR" id="PIRSR600269-51"/>
    </source>
</evidence>
<evidence type="ECO:0000256" key="9">
    <source>
        <dbReference type="RuleBase" id="RU000672"/>
    </source>
</evidence>
<keyword evidence="5 9" id="KW-0186">Copper</keyword>
<proteinExistence type="inferred from homology"/>
<keyword evidence="4 9" id="KW-0560">Oxidoreductase</keyword>
<organism evidence="13 14">
    <name type="scientific">Zostera marina</name>
    <name type="common">Eelgrass</name>
    <dbReference type="NCBI Taxonomy" id="29655"/>
    <lineage>
        <taxon>Eukaryota</taxon>
        <taxon>Viridiplantae</taxon>
        <taxon>Streptophyta</taxon>
        <taxon>Embryophyta</taxon>
        <taxon>Tracheophyta</taxon>
        <taxon>Spermatophyta</taxon>
        <taxon>Magnoliopsida</taxon>
        <taxon>Liliopsida</taxon>
        <taxon>Zosteraceae</taxon>
        <taxon>Zostera</taxon>
    </lineage>
</organism>
<keyword evidence="3 7" id="KW-0801">TPQ</keyword>
<dbReference type="InterPro" id="IPR015798">
    <property type="entry name" value="Cu_amine_oxidase_C"/>
</dbReference>
<reference evidence="14" key="1">
    <citation type="journal article" date="2016" name="Nature">
        <title>The genome of the seagrass Zostera marina reveals angiosperm adaptation to the sea.</title>
        <authorList>
            <person name="Olsen J.L."/>
            <person name="Rouze P."/>
            <person name="Verhelst B."/>
            <person name="Lin Y.-C."/>
            <person name="Bayer T."/>
            <person name="Collen J."/>
            <person name="Dattolo E."/>
            <person name="De Paoli E."/>
            <person name="Dittami S."/>
            <person name="Maumus F."/>
            <person name="Michel G."/>
            <person name="Kersting A."/>
            <person name="Lauritano C."/>
            <person name="Lohaus R."/>
            <person name="Toepel M."/>
            <person name="Tonon T."/>
            <person name="Vanneste K."/>
            <person name="Amirebrahimi M."/>
            <person name="Brakel J."/>
            <person name="Bostroem C."/>
            <person name="Chovatia M."/>
            <person name="Grimwood J."/>
            <person name="Jenkins J.W."/>
            <person name="Jueterbock A."/>
            <person name="Mraz A."/>
            <person name="Stam W.T."/>
            <person name="Tice H."/>
            <person name="Bornberg-Bauer E."/>
            <person name="Green P.J."/>
            <person name="Pearson G.A."/>
            <person name="Procaccini G."/>
            <person name="Duarte C.M."/>
            <person name="Schmutz J."/>
            <person name="Reusch T.B.H."/>
            <person name="Van de Peer Y."/>
        </authorList>
    </citation>
    <scope>NUCLEOTIDE SEQUENCE [LARGE SCALE GENOMIC DNA]</scope>
    <source>
        <strain evidence="14">cv. Finnish</strain>
    </source>
</reference>
<feature type="domain" description="Copper amine oxidase catalytic" evidence="10">
    <location>
        <begin position="292"/>
        <end position="694"/>
    </location>
</feature>
<dbReference type="PANTHER" id="PTHR10638">
    <property type="entry name" value="COPPER AMINE OXIDASE"/>
    <property type="match status" value="1"/>
</dbReference>
<evidence type="ECO:0000256" key="6">
    <source>
        <dbReference type="ARBA" id="ARBA00023157"/>
    </source>
</evidence>
<dbReference type="GO" id="GO:0048038">
    <property type="term" value="F:quinone binding"/>
    <property type="evidence" value="ECO:0007669"/>
    <property type="project" value="InterPro"/>
</dbReference>
<accession>A0A0K9Q4E3</accession>
<evidence type="ECO:0000256" key="7">
    <source>
        <dbReference type="PIRSR" id="PIRSR600269-50"/>
    </source>
</evidence>
<keyword evidence="6" id="KW-1015">Disulfide bond</keyword>
<dbReference type="AlphaFoldDB" id="A0A0K9Q4E3"/>
<dbReference type="EMBL" id="LFYR01000079">
    <property type="protein sequence ID" value="KMZ76128.1"/>
    <property type="molecule type" value="Genomic_DNA"/>
</dbReference>
<protein>
    <recommendedName>
        <fullName evidence="9">Amine oxidase</fullName>
        <ecNumber evidence="9">1.4.3.-</ecNumber>
    </recommendedName>
</protein>
<evidence type="ECO:0000259" key="12">
    <source>
        <dbReference type="Pfam" id="PF02728"/>
    </source>
</evidence>
<evidence type="ECO:0000259" key="10">
    <source>
        <dbReference type="Pfam" id="PF01179"/>
    </source>
</evidence>
<dbReference type="EC" id="1.4.3.-" evidence="9"/>
<evidence type="ECO:0000313" key="14">
    <source>
        <dbReference type="Proteomes" id="UP000036987"/>
    </source>
</evidence>
<comment type="caution">
    <text evidence="13">The sequence shown here is derived from an EMBL/GenBank/DDBJ whole genome shotgun (WGS) entry which is preliminary data.</text>
</comment>
<dbReference type="InterPro" id="IPR049947">
    <property type="entry name" value="Cu_Am_Ox_Cu-bd"/>
</dbReference>
<feature type="domain" description="Copper amine oxidase N3-terminal" evidence="12">
    <location>
        <begin position="166"/>
        <end position="264"/>
    </location>
</feature>
<evidence type="ECO:0000259" key="11">
    <source>
        <dbReference type="Pfam" id="PF02727"/>
    </source>
</evidence>
<feature type="modified residue" description="2',4',5'-topaquinone" evidence="8">
    <location>
        <position position="445"/>
    </location>
</feature>
<evidence type="ECO:0000256" key="3">
    <source>
        <dbReference type="ARBA" id="ARBA00022772"/>
    </source>
</evidence>
<dbReference type="OMA" id="GLCFATD"/>
<evidence type="ECO:0000256" key="1">
    <source>
        <dbReference type="ARBA" id="ARBA00007983"/>
    </source>
</evidence>
<evidence type="ECO:0000256" key="4">
    <source>
        <dbReference type="ARBA" id="ARBA00023002"/>
    </source>
</evidence>
<comment type="PTM">
    <text evidence="8 9">Topaquinone (TPQ) is generated by copper-dependent autoxidation of a specific tyrosyl residue.</text>
</comment>
<feature type="domain" description="Copper amine oxidase N2-terminal" evidence="11">
    <location>
        <begin position="72"/>
        <end position="157"/>
    </location>
</feature>
<evidence type="ECO:0000313" key="13">
    <source>
        <dbReference type="EMBL" id="KMZ76128.1"/>
    </source>
</evidence>
<dbReference type="InterPro" id="IPR015800">
    <property type="entry name" value="Cu_amine_oxidase_N2"/>
</dbReference>
<dbReference type="Pfam" id="PF02727">
    <property type="entry name" value="Cu_amine_oxidN2"/>
    <property type="match status" value="1"/>
</dbReference>